<dbReference type="PANTHER" id="PTHR31543">
    <property type="entry name" value="DYNEIN REGULATORY COMPLEX SUBUNIT 4"/>
    <property type="match status" value="1"/>
</dbReference>
<keyword evidence="8" id="KW-0969">Cilium</keyword>
<evidence type="ECO:0000256" key="1">
    <source>
        <dbReference type="ARBA" id="ARBA00004230"/>
    </source>
</evidence>
<evidence type="ECO:0000256" key="10">
    <source>
        <dbReference type="ARBA" id="ARBA00023273"/>
    </source>
</evidence>
<evidence type="ECO:0000259" key="13">
    <source>
        <dbReference type="Pfam" id="PF13851"/>
    </source>
</evidence>
<keyword evidence="15" id="KW-1185">Reference proteome</keyword>
<evidence type="ECO:0000256" key="5">
    <source>
        <dbReference type="ARBA" id="ARBA00022701"/>
    </source>
</evidence>
<evidence type="ECO:0000256" key="3">
    <source>
        <dbReference type="ARBA" id="ARBA00009859"/>
    </source>
</evidence>
<keyword evidence="5" id="KW-0493">Microtubule</keyword>
<accession>A0ABD3PCY9</accession>
<dbReference type="InterPro" id="IPR039308">
    <property type="entry name" value="GAS8"/>
</dbReference>
<dbReference type="GO" id="GO:0005874">
    <property type="term" value="C:microtubule"/>
    <property type="evidence" value="ECO:0007669"/>
    <property type="project" value="UniProtKB-KW"/>
</dbReference>
<dbReference type="Pfam" id="PF13851">
    <property type="entry name" value="GAS"/>
    <property type="match status" value="1"/>
</dbReference>
<evidence type="ECO:0000256" key="7">
    <source>
        <dbReference type="ARBA" id="ARBA00023054"/>
    </source>
</evidence>
<evidence type="ECO:0000256" key="6">
    <source>
        <dbReference type="ARBA" id="ARBA00022846"/>
    </source>
</evidence>
<comment type="subcellular location">
    <subcellularLocation>
        <location evidence="1">Cell projection</location>
        <location evidence="1">Cilium</location>
        <location evidence="1">Flagellum</location>
    </subcellularLocation>
    <subcellularLocation>
        <location evidence="2">Cytoplasm</location>
        <location evidence="2">Cytoskeleton</location>
    </subcellularLocation>
</comment>
<gene>
    <name evidence="14" type="ORF">ACHAW5_008666</name>
</gene>
<keyword evidence="4" id="KW-0963">Cytoplasm</keyword>
<feature type="domain" description="Growth arrest-specific protein 8" evidence="13">
    <location>
        <begin position="220"/>
        <end position="419"/>
    </location>
</feature>
<feature type="coiled-coil region" evidence="11">
    <location>
        <begin position="27"/>
        <end position="89"/>
    </location>
</feature>
<feature type="region of interest" description="Disordered" evidence="12">
    <location>
        <begin position="1"/>
        <end position="20"/>
    </location>
</feature>
<dbReference type="GO" id="GO:0031514">
    <property type="term" value="C:motile cilium"/>
    <property type="evidence" value="ECO:0007669"/>
    <property type="project" value="UniProtKB-SubCell"/>
</dbReference>
<name>A0ABD3PCY9_9STRA</name>
<dbReference type="AlphaFoldDB" id="A0ABD3PCY9"/>
<reference evidence="14 15" key="1">
    <citation type="submission" date="2024-10" db="EMBL/GenBank/DDBJ databases">
        <title>Updated reference genomes for cyclostephanoid diatoms.</title>
        <authorList>
            <person name="Roberts W.R."/>
            <person name="Alverson A.J."/>
        </authorList>
    </citation>
    <scope>NUCLEOTIDE SEQUENCE [LARGE SCALE GENOMIC DNA]</scope>
    <source>
        <strain evidence="14 15">AJA276-08</strain>
    </source>
</reference>
<evidence type="ECO:0000256" key="2">
    <source>
        <dbReference type="ARBA" id="ARBA00004245"/>
    </source>
</evidence>
<keyword evidence="9" id="KW-0206">Cytoskeleton</keyword>
<dbReference type="PANTHER" id="PTHR31543:SF0">
    <property type="entry name" value="DYNEIN REGULATORY COMPLEX SUBUNIT 4"/>
    <property type="match status" value="1"/>
</dbReference>
<evidence type="ECO:0000256" key="4">
    <source>
        <dbReference type="ARBA" id="ARBA00022490"/>
    </source>
</evidence>
<dbReference type="InterPro" id="IPR025593">
    <property type="entry name" value="GAS8_dom"/>
</dbReference>
<proteinExistence type="inferred from homology"/>
<dbReference type="Proteomes" id="UP001530315">
    <property type="component" value="Unassembled WGS sequence"/>
</dbReference>
<evidence type="ECO:0000256" key="11">
    <source>
        <dbReference type="SAM" id="Coils"/>
    </source>
</evidence>
<evidence type="ECO:0000256" key="8">
    <source>
        <dbReference type="ARBA" id="ARBA00023069"/>
    </source>
</evidence>
<feature type="compositionally biased region" description="Basic and acidic residues" evidence="12">
    <location>
        <begin position="7"/>
        <end position="17"/>
    </location>
</feature>
<evidence type="ECO:0000313" key="14">
    <source>
        <dbReference type="EMBL" id="KAL3785802.1"/>
    </source>
</evidence>
<feature type="coiled-coil region" evidence="11">
    <location>
        <begin position="313"/>
        <end position="347"/>
    </location>
</feature>
<keyword evidence="7 11" id="KW-0175">Coiled coil</keyword>
<organism evidence="14 15">
    <name type="scientific">Stephanodiscus triporus</name>
    <dbReference type="NCBI Taxonomy" id="2934178"/>
    <lineage>
        <taxon>Eukaryota</taxon>
        <taxon>Sar</taxon>
        <taxon>Stramenopiles</taxon>
        <taxon>Ochrophyta</taxon>
        <taxon>Bacillariophyta</taxon>
        <taxon>Coscinodiscophyceae</taxon>
        <taxon>Thalassiosirophycidae</taxon>
        <taxon>Stephanodiscales</taxon>
        <taxon>Stephanodiscaceae</taxon>
        <taxon>Stephanodiscus</taxon>
    </lineage>
</organism>
<keyword evidence="10" id="KW-0966">Cell projection</keyword>
<comment type="caution">
    <text evidence="14">The sequence shown here is derived from an EMBL/GenBank/DDBJ whole genome shotgun (WGS) entry which is preliminary data.</text>
</comment>
<dbReference type="EMBL" id="JALLAZ020000870">
    <property type="protein sequence ID" value="KAL3785802.1"/>
    <property type="molecule type" value="Genomic_DNA"/>
</dbReference>
<evidence type="ECO:0000256" key="9">
    <source>
        <dbReference type="ARBA" id="ARBA00023212"/>
    </source>
</evidence>
<comment type="similarity">
    <text evidence="3">Belongs to the DRC4 family.</text>
</comment>
<keyword evidence="6" id="KW-0282">Flagellum</keyword>
<evidence type="ECO:0000313" key="15">
    <source>
        <dbReference type="Proteomes" id="UP001530315"/>
    </source>
</evidence>
<feature type="coiled-coil region" evidence="11">
    <location>
        <begin position="240"/>
        <end position="267"/>
    </location>
</feature>
<protein>
    <recommendedName>
        <fullName evidence="13">Growth arrest-specific protein 8 domain-containing protein</fullName>
    </recommendedName>
</protein>
<sequence>MPKKSKSKSEGEGKEPEIPAEWVGKTVDELRSLVAQYKCDLEAASDSRNKAQVEHASIQSYIDVTREEVRELDMLIEKRDLEIENAEEDNASELLIYKQKANFIKYCHDNTMKEALDQSEMKMKNASAGHVQQVQTIEGLKMSMRNDMIGLEAQKANKMSVLQQESNAELALVKAKLDAGVKEFEHRCDEQQMELIGELDSRRAAELKLIIARRESHLSNLIESHKRRCKEMRVYYDGVERQQEIDIEDLEAEIRRLKKAAIENESNSYQLKESNERCGEELRTCSEMVAALACKTRDKEKNATSMRSTNMRLSATRKAIAEVRLKYKNLQEKFNKTEEERNIFREGIHDATLNASKLDATKAKLLHDELSNREGLNSMLHQHLQHTLSSAGLDKAKSDALLSNMQGLVDEVRRDMEKLNISIFHATESYYKQLQTCRSELEARGVSNAQVDSINVLNKEAP</sequence>
<evidence type="ECO:0000256" key="12">
    <source>
        <dbReference type="SAM" id="MobiDB-lite"/>
    </source>
</evidence>